<dbReference type="Gramene" id="OPUNC08G00160.1">
    <property type="protein sequence ID" value="OPUNC08G00160.1"/>
    <property type="gene ID" value="OPUNC08G00160"/>
</dbReference>
<dbReference type="EnsemblPlants" id="OPUNC08G00160.1">
    <property type="protein sequence ID" value="OPUNC08G00160.1"/>
    <property type="gene ID" value="OPUNC08G00160"/>
</dbReference>
<sequence>MEGRSEVVMEAAHGDALVEGSSAGLGAWAKRQVDDDMDVVPSEVLTMEAQEGKDGAVDEKIARAIPVIGSTQRRTVTVQATHSGVGGVAASISPFLLLLDSFHR</sequence>
<proteinExistence type="predicted"/>
<evidence type="ECO:0000313" key="2">
    <source>
        <dbReference type="Proteomes" id="UP000026962"/>
    </source>
</evidence>
<reference evidence="1" key="1">
    <citation type="submission" date="2015-04" db="UniProtKB">
        <authorList>
            <consortium name="EnsemblPlants"/>
        </authorList>
    </citation>
    <scope>IDENTIFICATION</scope>
</reference>
<organism evidence="1">
    <name type="scientific">Oryza punctata</name>
    <name type="common">Red rice</name>
    <dbReference type="NCBI Taxonomy" id="4537"/>
    <lineage>
        <taxon>Eukaryota</taxon>
        <taxon>Viridiplantae</taxon>
        <taxon>Streptophyta</taxon>
        <taxon>Embryophyta</taxon>
        <taxon>Tracheophyta</taxon>
        <taxon>Spermatophyta</taxon>
        <taxon>Magnoliopsida</taxon>
        <taxon>Liliopsida</taxon>
        <taxon>Poales</taxon>
        <taxon>Poaceae</taxon>
        <taxon>BOP clade</taxon>
        <taxon>Oryzoideae</taxon>
        <taxon>Oryzeae</taxon>
        <taxon>Oryzinae</taxon>
        <taxon>Oryza</taxon>
    </lineage>
</organism>
<dbReference type="Proteomes" id="UP000026962">
    <property type="component" value="Chromosome 8"/>
</dbReference>
<protein>
    <submittedName>
        <fullName evidence="1">Uncharacterized protein</fullName>
    </submittedName>
</protein>
<evidence type="ECO:0000313" key="1">
    <source>
        <dbReference type="EnsemblPlants" id="OPUNC08G00160.1"/>
    </source>
</evidence>
<accession>A0A0E0LQ98</accession>
<keyword evidence="2" id="KW-1185">Reference proteome</keyword>
<dbReference type="AlphaFoldDB" id="A0A0E0LQ98"/>
<reference evidence="1" key="2">
    <citation type="submission" date="2018-05" db="EMBL/GenBank/DDBJ databases">
        <title>OpunRS2 (Oryza punctata Reference Sequence Version 2).</title>
        <authorList>
            <person name="Zhang J."/>
            <person name="Kudrna D."/>
            <person name="Lee S."/>
            <person name="Talag J."/>
            <person name="Welchert J."/>
            <person name="Wing R.A."/>
        </authorList>
    </citation>
    <scope>NUCLEOTIDE SEQUENCE [LARGE SCALE GENOMIC DNA]</scope>
</reference>
<dbReference type="HOGENOM" id="CLU_2254545_0_0_1"/>
<name>A0A0E0LQ98_ORYPU</name>